<proteinExistence type="predicted"/>
<dbReference type="Proteomes" id="UP001311232">
    <property type="component" value="Unassembled WGS sequence"/>
</dbReference>
<protein>
    <submittedName>
        <fullName evidence="2">Uncharacterized protein</fullName>
    </submittedName>
</protein>
<evidence type="ECO:0000313" key="3">
    <source>
        <dbReference type="Proteomes" id="UP001311232"/>
    </source>
</evidence>
<dbReference type="AlphaFoldDB" id="A0AAV9QWC4"/>
<comment type="caution">
    <text evidence="2">The sequence shown here is derived from an EMBL/GenBank/DDBJ whole genome shotgun (WGS) entry which is preliminary data.</text>
</comment>
<feature type="region of interest" description="Disordered" evidence="1">
    <location>
        <begin position="88"/>
        <end position="140"/>
    </location>
</feature>
<feature type="region of interest" description="Disordered" evidence="1">
    <location>
        <begin position="1"/>
        <end position="34"/>
    </location>
</feature>
<dbReference type="EMBL" id="JAHHUM010002807">
    <property type="protein sequence ID" value="KAK5600735.1"/>
    <property type="molecule type" value="Genomic_DNA"/>
</dbReference>
<keyword evidence="3" id="KW-1185">Reference proteome</keyword>
<feature type="region of interest" description="Disordered" evidence="1">
    <location>
        <begin position="48"/>
        <end position="73"/>
    </location>
</feature>
<accession>A0AAV9QWC4</accession>
<sequence>MSEMKVEAEDPGGLSLEPPIPAASTSELEQKQDSKDLIHQMLVIKVVPNDWSPSLDQEDSEPPHIKEEEEELCISPWEEQLTVKIEDDEKQELSKLQQIKTEDNRETDAPVSSSAEELKTEYDRDDCEEPQRDSNTDPVLSSLSVLSASVRKVSQQWLTQMLSA</sequence>
<gene>
    <name evidence="2" type="ORF">CRENBAI_011222</name>
</gene>
<reference evidence="2 3" key="1">
    <citation type="submission" date="2021-06" db="EMBL/GenBank/DDBJ databases">
        <authorList>
            <person name="Palmer J.M."/>
        </authorList>
    </citation>
    <scope>NUCLEOTIDE SEQUENCE [LARGE SCALE GENOMIC DNA]</scope>
    <source>
        <strain evidence="2 3">MEX-2019</strain>
        <tissue evidence="2">Muscle</tissue>
    </source>
</reference>
<organism evidence="2 3">
    <name type="scientific">Crenichthys baileyi</name>
    <name type="common">White River springfish</name>
    <dbReference type="NCBI Taxonomy" id="28760"/>
    <lineage>
        <taxon>Eukaryota</taxon>
        <taxon>Metazoa</taxon>
        <taxon>Chordata</taxon>
        <taxon>Craniata</taxon>
        <taxon>Vertebrata</taxon>
        <taxon>Euteleostomi</taxon>
        <taxon>Actinopterygii</taxon>
        <taxon>Neopterygii</taxon>
        <taxon>Teleostei</taxon>
        <taxon>Neoteleostei</taxon>
        <taxon>Acanthomorphata</taxon>
        <taxon>Ovalentaria</taxon>
        <taxon>Atherinomorphae</taxon>
        <taxon>Cyprinodontiformes</taxon>
        <taxon>Goodeidae</taxon>
        <taxon>Crenichthys</taxon>
    </lineage>
</organism>
<evidence type="ECO:0000256" key="1">
    <source>
        <dbReference type="SAM" id="MobiDB-lite"/>
    </source>
</evidence>
<evidence type="ECO:0000313" key="2">
    <source>
        <dbReference type="EMBL" id="KAK5600735.1"/>
    </source>
</evidence>
<name>A0AAV9QWC4_9TELE</name>